<dbReference type="Pfam" id="PF07859">
    <property type="entry name" value="Abhydrolase_3"/>
    <property type="match status" value="1"/>
</dbReference>
<dbReference type="PANTHER" id="PTHR48081">
    <property type="entry name" value="AB HYDROLASE SUPERFAMILY PROTEIN C4A8.06C"/>
    <property type="match status" value="1"/>
</dbReference>
<sequence length="343" mass="37312">MGFFDVPFHPHPAILALHFFVAPLLAVFIRPDPRWSYVDALVCRYLLVFTQLPTPLVRAAFAAAAFAQRLVYRPYQIVDTPTVKGLWYGDKSIPLSASVVVLFLHGGGFVSGSADCMALTAIAPIIEALERQGVAAKVFSVDYGLSPEHVFPRAIDQMMEAYRWLLDQGISPDKIVLAGDSAGGNAVVSILQRSLIEKLPMPVCAVLSSPWLNLSPEAASYSTTLDIGNKQTLVEWGEMYLGGKMELLAAASPALHRVDGLPPLLIVYGLNEGLLDDMTLFITKAKRANVHVSEHVHPYMYHNFAFMPLEAAAEAHAAMAKFISQHVVSKTLPAPTTGIALSF</sequence>
<dbReference type="InterPro" id="IPR029058">
    <property type="entry name" value="AB_hydrolase_fold"/>
</dbReference>
<dbReference type="OrthoDB" id="408631at2759"/>
<accession>A0A485KSN8</accession>
<dbReference type="PANTHER" id="PTHR48081:SF8">
    <property type="entry name" value="ALPHA_BETA HYDROLASE FOLD-3 DOMAIN-CONTAINING PROTEIN-RELATED"/>
    <property type="match status" value="1"/>
</dbReference>
<evidence type="ECO:0000259" key="3">
    <source>
        <dbReference type="Pfam" id="PF07859"/>
    </source>
</evidence>
<reference evidence="4" key="2">
    <citation type="submission" date="2019-06" db="EMBL/GenBank/DDBJ databases">
        <title>Genomics analysis of Aphanomyces spp. identifies a new class of oomycete effector associated with host adaptation.</title>
        <authorList>
            <person name="Gaulin E."/>
        </authorList>
    </citation>
    <scope>NUCLEOTIDE SEQUENCE</scope>
    <source>
        <strain evidence="4">CBS 578.67</strain>
    </source>
</reference>
<protein>
    <submittedName>
        <fullName evidence="5">Aste57867_11333 protein</fullName>
    </submittedName>
</protein>
<keyword evidence="1" id="KW-0378">Hydrolase</keyword>
<evidence type="ECO:0000256" key="2">
    <source>
        <dbReference type="SAM" id="Phobius"/>
    </source>
</evidence>
<keyword evidence="6" id="KW-1185">Reference proteome</keyword>
<gene>
    <name evidence="5" type="primary">Aste57867_11333</name>
    <name evidence="4" type="ORF">As57867_011291</name>
    <name evidence="5" type="ORF">ASTE57867_11333</name>
</gene>
<keyword evidence="2" id="KW-0472">Membrane</keyword>
<dbReference type="SUPFAM" id="SSF53474">
    <property type="entry name" value="alpha/beta-Hydrolases"/>
    <property type="match status" value="1"/>
</dbReference>
<dbReference type="InterPro" id="IPR050300">
    <property type="entry name" value="GDXG_lipolytic_enzyme"/>
</dbReference>
<proteinExistence type="predicted"/>
<keyword evidence="2" id="KW-1133">Transmembrane helix</keyword>
<reference evidence="5 6" key="1">
    <citation type="submission" date="2019-03" db="EMBL/GenBank/DDBJ databases">
        <authorList>
            <person name="Gaulin E."/>
            <person name="Dumas B."/>
        </authorList>
    </citation>
    <scope>NUCLEOTIDE SEQUENCE [LARGE SCALE GENOMIC DNA]</scope>
    <source>
        <strain evidence="5">CBS 568.67</strain>
    </source>
</reference>
<evidence type="ECO:0000256" key="1">
    <source>
        <dbReference type="ARBA" id="ARBA00022801"/>
    </source>
</evidence>
<organism evidence="5 6">
    <name type="scientific">Aphanomyces stellatus</name>
    <dbReference type="NCBI Taxonomy" id="120398"/>
    <lineage>
        <taxon>Eukaryota</taxon>
        <taxon>Sar</taxon>
        <taxon>Stramenopiles</taxon>
        <taxon>Oomycota</taxon>
        <taxon>Saprolegniomycetes</taxon>
        <taxon>Saprolegniales</taxon>
        <taxon>Verrucalvaceae</taxon>
        <taxon>Aphanomyces</taxon>
    </lineage>
</organism>
<dbReference type="InterPro" id="IPR013094">
    <property type="entry name" value="AB_hydrolase_3"/>
</dbReference>
<dbReference type="Gene3D" id="3.40.50.1820">
    <property type="entry name" value="alpha/beta hydrolase"/>
    <property type="match status" value="1"/>
</dbReference>
<dbReference type="EMBL" id="CAADRA010005293">
    <property type="protein sequence ID" value="VFT88195.1"/>
    <property type="molecule type" value="Genomic_DNA"/>
</dbReference>
<evidence type="ECO:0000313" key="6">
    <source>
        <dbReference type="Proteomes" id="UP000332933"/>
    </source>
</evidence>
<name>A0A485KSN8_9STRA</name>
<evidence type="ECO:0000313" key="5">
    <source>
        <dbReference type="EMBL" id="VFT88195.1"/>
    </source>
</evidence>
<dbReference type="AlphaFoldDB" id="A0A485KSN8"/>
<dbReference type="EMBL" id="VJMH01005272">
    <property type="protein sequence ID" value="KAF0698002.1"/>
    <property type="molecule type" value="Genomic_DNA"/>
</dbReference>
<dbReference type="Proteomes" id="UP000332933">
    <property type="component" value="Unassembled WGS sequence"/>
</dbReference>
<keyword evidence="2" id="KW-0812">Transmembrane</keyword>
<evidence type="ECO:0000313" key="4">
    <source>
        <dbReference type="EMBL" id="KAF0698002.1"/>
    </source>
</evidence>
<feature type="domain" description="Alpha/beta hydrolase fold-3" evidence="3">
    <location>
        <begin position="101"/>
        <end position="305"/>
    </location>
</feature>
<dbReference type="GO" id="GO:0016787">
    <property type="term" value="F:hydrolase activity"/>
    <property type="evidence" value="ECO:0007669"/>
    <property type="project" value="UniProtKB-KW"/>
</dbReference>
<feature type="transmembrane region" description="Helical" evidence="2">
    <location>
        <begin position="12"/>
        <end position="29"/>
    </location>
</feature>